<comment type="function">
    <text evidence="6">ATPase that binds to both the 70S ribosome and the 50S ribosomal subunit in a nucleotide-independent manner.</text>
</comment>
<evidence type="ECO:0000256" key="3">
    <source>
        <dbReference type="ARBA" id="ARBA00022741"/>
    </source>
</evidence>
<evidence type="ECO:0000259" key="9">
    <source>
        <dbReference type="PROSITE" id="PS51880"/>
    </source>
</evidence>
<dbReference type="PROSITE" id="PS51710">
    <property type="entry name" value="G_OBG"/>
    <property type="match status" value="1"/>
</dbReference>
<evidence type="ECO:0000256" key="2">
    <source>
        <dbReference type="ARBA" id="ARBA00022723"/>
    </source>
</evidence>
<protein>
    <recommendedName>
        <fullName evidence="6">Ribosome-binding ATPase YchF</fullName>
    </recommendedName>
</protein>
<keyword evidence="7" id="KW-0175">Coiled coil</keyword>
<gene>
    <name evidence="6 10" type="primary">ychF</name>
    <name evidence="10" type="ORF">HSUHS5_0705</name>
</gene>
<keyword evidence="4 6" id="KW-0067">ATP-binding</keyword>
<dbReference type="PROSITE" id="PS51880">
    <property type="entry name" value="TGS"/>
    <property type="match status" value="1"/>
</dbReference>
<dbReference type="InterPro" id="IPR012676">
    <property type="entry name" value="TGS-like"/>
</dbReference>
<dbReference type="FunFam" id="1.10.150.300:FF:000001">
    <property type="entry name" value="Ribosome-binding ATPase YchF"/>
    <property type="match status" value="1"/>
</dbReference>
<dbReference type="PANTHER" id="PTHR23305:SF18">
    <property type="entry name" value="OBG-TYPE G DOMAIN-CONTAINING PROTEIN"/>
    <property type="match status" value="1"/>
</dbReference>
<dbReference type="SUPFAM" id="SSF52540">
    <property type="entry name" value="P-loop containing nucleoside triphosphate hydrolases"/>
    <property type="match status" value="1"/>
</dbReference>
<evidence type="ECO:0000313" key="11">
    <source>
        <dbReference type="Proteomes" id="UP000054093"/>
    </source>
</evidence>
<dbReference type="PIRSF" id="PIRSF006641">
    <property type="entry name" value="CHP00092"/>
    <property type="match status" value="1"/>
</dbReference>
<dbReference type="InterPro" id="IPR041706">
    <property type="entry name" value="YchF_N"/>
</dbReference>
<dbReference type="NCBIfam" id="TIGR00092">
    <property type="entry name" value="redox-regulated ATPase YchF"/>
    <property type="match status" value="1"/>
</dbReference>
<feature type="domain" description="OBG-type G" evidence="8">
    <location>
        <begin position="5"/>
        <end position="260"/>
    </location>
</feature>
<dbReference type="GO" id="GO:0043023">
    <property type="term" value="F:ribosomal large subunit binding"/>
    <property type="evidence" value="ECO:0007669"/>
    <property type="project" value="UniProtKB-UniRule"/>
</dbReference>
<dbReference type="InterPro" id="IPR013029">
    <property type="entry name" value="YchF_C"/>
</dbReference>
<feature type="binding site" evidence="6">
    <location>
        <begin position="14"/>
        <end position="19"/>
    </location>
    <ligand>
        <name>ATP</name>
        <dbReference type="ChEBI" id="CHEBI:30616"/>
    </ligand>
</feature>
<dbReference type="GO" id="GO:0016887">
    <property type="term" value="F:ATP hydrolysis activity"/>
    <property type="evidence" value="ECO:0007669"/>
    <property type="project" value="UniProtKB-UniRule"/>
</dbReference>
<dbReference type="CDD" id="cd01900">
    <property type="entry name" value="YchF"/>
    <property type="match status" value="1"/>
</dbReference>
<dbReference type="InterPro" id="IPR027417">
    <property type="entry name" value="P-loop_NTPase"/>
</dbReference>
<dbReference type="Gene3D" id="3.40.50.300">
    <property type="entry name" value="P-loop containing nucleotide triphosphate hydrolases"/>
    <property type="match status" value="1"/>
</dbReference>
<sequence>MLMGLSIGIVGLPNVGKSSLFNALTRTTQAQSANYPFCTIDPNKAVVDVPDARLKELARIVKPEKIQHSSVEFVDIAGLIKGASQGEGLGNQFLGAVRECAVILHVVRCFEDENITHVSGQINPLADIETIEIELILADIQSLQKRLDKLNKLAKTSKEAQASLKVADALLAHLNALKPASTFAPQDDYFLELNRELRFLSAKKVIYVANVDEAHVNSLNAHAHCVQDLAKQRNAPFVGLSAKLEEELGGMEEHEAQEFLQSLGVNQSGLDKIIALGFDALGLMSYFTAGVKEVRAWTILKGSSAPVAAGVIHKDFEKGFIKAETISYADFIACGGEQGAKQKGVLRVEGKDYIVQDGDVMHFRFNV</sequence>
<dbReference type="InterPro" id="IPR023192">
    <property type="entry name" value="TGS-like_dom_sf"/>
</dbReference>
<comment type="similarity">
    <text evidence="6">Belongs to the TRAFAC class OBG-HflX-like GTPase superfamily. OBG GTPase family. YchF/OLA1 subfamily.</text>
</comment>
<dbReference type="Proteomes" id="UP000054093">
    <property type="component" value="Unassembled WGS sequence"/>
</dbReference>
<dbReference type="InterPro" id="IPR006073">
    <property type="entry name" value="GTP-bd"/>
</dbReference>
<evidence type="ECO:0000259" key="8">
    <source>
        <dbReference type="PROSITE" id="PS51710"/>
    </source>
</evidence>
<dbReference type="PRINTS" id="PR00326">
    <property type="entry name" value="GTP1OBG"/>
</dbReference>
<dbReference type="InterPro" id="IPR004095">
    <property type="entry name" value="TGS"/>
</dbReference>
<name>E7G412_9HELI</name>
<organism evidence="10 11">
    <name type="scientific">Helicobacter suis HS5</name>
    <dbReference type="NCBI Taxonomy" id="710394"/>
    <lineage>
        <taxon>Bacteria</taxon>
        <taxon>Pseudomonadati</taxon>
        <taxon>Campylobacterota</taxon>
        <taxon>Epsilonproteobacteria</taxon>
        <taxon>Campylobacterales</taxon>
        <taxon>Helicobacteraceae</taxon>
        <taxon>Helicobacter</taxon>
    </lineage>
</organism>
<dbReference type="InterPro" id="IPR031167">
    <property type="entry name" value="G_OBG"/>
</dbReference>
<dbReference type="FunFam" id="3.10.20.30:FF:000001">
    <property type="entry name" value="Ribosome-binding ATPase YchF"/>
    <property type="match status" value="1"/>
</dbReference>
<keyword evidence="5" id="KW-0460">Magnesium</keyword>
<dbReference type="CDD" id="cd04867">
    <property type="entry name" value="TGS_YchF_OLA1"/>
    <property type="match status" value="1"/>
</dbReference>
<evidence type="ECO:0000256" key="1">
    <source>
        <dbReference type="ARBA" id="ARBA00001946"/>
    </source>
</evidence>
<dbReference type="Pfam" id="PF06071">
    <property type="entry name" value="YchF-GTPase_C"/>
    <property type="match status" value="1"/>
</dbReference>
<dbReference type="HAMAP" id="MF_00944">
    <property type="entry name" value="YchF_OLA1_ATPase"/>
    <property type="match status" value="1"/>
</dbReference>
<dbReference type="GO" id="GO:0005525">
    <property type="term" value="F:GTP binding"/>
    <property type="evidence" value="ECO:0007669"/>
    <property type="project" value="InterPro"/>
</dbReference>
<dbReference type="InterPro" id="IPR012675">
    <property type="entry name" value="Beta-grasp_dom_sf"/>
</dbReference>
<feature type="domain" description="TGS" evidence="9">
    <location>
        <begin position="282"/>
        <end position="365"/>
    </location>
</feature>
<proteinExistence type="inferred from homology"/>
<evidence type="ECO:0000256" key="5">
    <source>
        <dbReference type="ARBA" id="ARBA00022842"/>
    </source>
</evidence>
<dbReference type="GO" id="GO:0005524">
    <property type="term" value="F:ATP binding"/>
    <property type="evidence" value="ECO:0007669"/>
    <property type="project" value="UniProtKB-UniRule"/>
</dbReference>
<feature type="coiled-coil region" evidence="7">
    <location>
        <begin position="133"/>
        <end position="160"/>
    </location>
</feature>
<dbReference type="GO" id="GO:0005737">
    <property type="term" value="C:cytoplasm"/>
    <property type="evidence" value="ECO:0007669"/>
    <property type="project" value="TreeGrafter"/>
</dbReference>
<dbReference type="Gene3D" id="1.10.150.300">
    <property type="entry name" value="TGS-like domain"/>
    <property type="match status" value="1"/>
</dbReference>
<dbReference type="Pfam" id="PF01926">
    <property type="entry name" value="MMR_HSR1"/>
    <property type="match status" value="1"/>
</dbReference>
<dbReference type="Gene3D" id="3.10.20.30">
    <property type="match status" value="1"/>
</dbReference>
<keyword evidence="2" id="KW-0479">Metal-binding</keyword>
<accession>E7G412</accession>
<dbReference type="EMBL" id="ADHO01000119">
    <property type="protein sequence ID" value="EFX41865.1"/>
    <property type="molecule type" value="Genomic_DNA"/>
</dbReference>
<evidence type="ECO:0000256" key="4">
    <source>
        <dbReference type="ARBA" id="ARBA00022840"/>
    </source>
</evidence>
<dbReference type="SUPFAM" id="SSF81271">
    <property type="entry name" value="TGS-like"/>
    <property type="match status" value="1"/>
</dbReference>
<dbReference type="PANTHER" id="PTHR23305">
    <property type="entry name" value="OBG GTPASE FAMILY"/>
    <property type="match status" value="1"/>
</dbReference>
<evidence type="ECO:0000256" key="6">
    <source>
        <dbReference type="HAMAP-Rule" id="MF_00944"/>
    </source>
</evidence>
<dbReference type="GO" id="GO:0046872">
    <property type="term" value="F:metal ion binding"/>
    <property type="evidence" value="ECO:0007669"/>
    <property type="project" value="UniProtKB-KW"/>
</dbReference>
<evidence type="ECO:0000313" key="10">
    <source>
        <dbReference type="EMBL" id="EFX41865.1"/>
    </source>
</evidence>
<keyword evidence="3 6" id="KW-0547">Nucleotide-binding</keyword>
<comment type="caution">
    <text evidence="10">The sequence shown here is derived from an EMBL/GenBank/DDBJ whole genome shotgun (WGS) entry which is preliminary data.</text>
</comment>
<comment type="cofactor">
    <cofactor evidence="1">
        <name>Mg(2+)</name>
        <dbReference type="ChEBI" id="CHEBI:18420"/>
    </cofactor>
</comment>
<dbReference type="InterPro" id="IPR004396">
    <property type="entry name" value="ATPase_YchF/OLA1"/>
</dbReference>
<dbReference type="AlphaFoldDB" id="E7G412"/>
<evidence type="ECO:0000256" key="7">
    <source>
        <dbReference type="SAM" id="Coils"/>
    </source>
</evidence>
<reference evidence="10 11" key="1">
    <citation type="journal article" date="2011" name="Vet. Res.">
        <title>Genome sequence of Helicobacter suis supports its role in gastric pathology.</title>
        <authorList>
            <person name="Vermoote M."/>
            <person name="Vandekerckhove T.T."/>
            <person name="Flahou B."/>
            <person name="Pasmans F."/>
            <person name="Smet A."/>
            <person name="De Groote D."/>
            <person name="Van Criekinge W."/>
            <person name="Ducatelle R."/>
            <person name="Haesebrouck F."/>
        </authorList>
    </citation>
    <scope>NUCLEOTIDE SEQUENCE [LARGE SCALE GENOMIC DNA]</scope>
    <source>
        <strain evidence="10 11">HS5</strain>
    </source>
</reference>